<dbReference type="GO" id="GO:0009451">
    <property type="term" value="P:RNA modification"/>
    <property type="evidence" value="ECO:0007669"/>
    <property type="project" value="InterPro"/>
</dbReference>
<evidence type="ECO:0000256" key="2">
    <source>
        <dbReference type="PROSITE-ProRule" id="PRU00708"/>
    </source>
</evidence>
<feature type="repeat" description="PPR" evidence="2">
    <location>
        <begin position="67"/>
        <end position="101"/>
    </location>
</feature>
<dbReference type="InterPro" id="IPR011990">
    <property type="entry name" value="TPR-like_helical_dom_sf"/>
</dbReference>
<dbReference type="FunFam" id="1.25.40.10:FF:000073">
    <property type="entry name" value="Pentatricopeptide repeat-containing protein chloroplastic"/>
    <property type="match status" value="1"/>
</dbReference>
<dbReference type="InterPro" id="IPR046960">
    <property type="entry name" value="PPR_At4g14850-like_plant"/>
</dbReference>
<sequence length="296" mass="33020">MDISRERIYFLLQRCKDLAGARHLHVHMLTSGLCSISVLADHLIRIFTSCQSFLEANLVFCGTLHPTVFTWNSMIAAHTSLAQSKVAIRLYFQKQEAGIRPDKYIYTGVLRACADTGVLDLGIYIHNLVVEYGLESDVVVGSSLILLYFKCGAAYDAIRIFSKLTSRNTISWNTVISYCNEHRYSDVALVLYEEMQQHGIKPEASTYSSILKACGSTGALGRARHLHVHMLTSGLCSISVLADHLIRIFTSCQSFLEANLVFCGTLHPTVFTWNSMIAAHTSLGQSKVAIRLYFQK</sequence>
<dbReference type="PROSITE" id="PS51375">
    <property type="entry name" value="PPR"/>
    <property type="match status" value="3"/>
</dbReference>
<feature type="repeat" description="PPR" evidence="2">
    <location>
        <begin position="203"/>
        <end position="237"/>
    </location>
</feature>
<dbReference type="PANTHER" id="PTHR24015">
    <property type="entry name" value="OS07G0578800 PROTEIN-RELATED"/>
    <property type="match status" value="1"/>
</dbReference>
<protein>
    <recommendedName>
        <fullName evidence="5">Pentatricopeptide repeat-containing protein</fullName>
    </recommendedName>
</protein>
<keyword evidence="4" id="KW-1185">Reference proteome</keyword>
<evidence type="ECO:0000256" key="1">
    <source>
        <dbReference type="ARBA" id="ARBA00022737"/>
    </source>
</evidence>
<dbReference type="Gene3D" id="1.25.40.10">
    <property type="entry name" value="Tetratricopeptide repeat domain"/>
    <property type="match status" value="2"/>
</dbReference>
<evidence type="ECO:0000313" key="3">
    <source>
        <dbReference type="EMBL" id="KAH7297164.1"/>
    </source>
</evidence>
<reference evidence="3" key="1">
    <citation type="submission" date="2021-08" db="EMBL/GenBank/DDBJ databases">
        <title>WGS assembly of Ceratopteris richardii.</title>
        <authorList>
            <person name="Marchant D.B."/>
            <person name="Chen G."/>
            <person name="Jenkins J."/>
            <person name="Shu S."/>
            <person name="Leebens-Mack J."/>
            <person name="Grimwood J."/>
            <person name="Schmutz J."/>
            <person name="Soltis P."/>
            <person name="Soltis D."/>
            <person name="Chen Z.-H."/>
        </authorList>
    </citation>
    <scope>NUCLEOTIDE SEQUENCE</scope>
    <source>
        <strain evidence="3">Whitten #5841</strain>
        <tissue evidence="3">Leaf</tissue>
    </source>
</reference>
<evidence type="ECO:0008006" key="5">
    <source>
        <dbReference type="Google" id="ProtNLM"/>
    </source>
</evidence>
<dbReference type="AlphaFoldDB" id="A0A8T2RN01"/>
<feature type="repeat" description="PPR" evidence="2">
    <location>
        <begin position="168"/>
        <end position="202"/>
    </location>
</feature>
<dbReference type="OrthoDB" id="185373at2759"/>
<proteinExistence type="predicted"/>
<dbReference type="GO" id="GO:0003723">
    <property type="term" value="F:RNA binding"/>
    <property type="evidence" value="ECO:0007669"/>
    <property type="project" value="InterPro"/>
</dbReference>
<dbReference type="NCBIfam" id="TIGR00756">
    <property type="entry name" value="PPR"/>
    <property type="match status" value="1"/>
</dbReference>
<dbReference type="Proteomes" id="UP000825935">
    <property type="component" value="Chromosome 26"/>
</dbReference>
<keyword evidence="1" id="KW-0677">Repeat</keyword>
<dbReference type="InterPro" id="IPR002885">
    <property type="entry name" value="PPR_rpt"/>
</dbReference>
<accession>A0A8T2RN01</accession>
<dbReference type="PANTHER" id="PTHR24015:SF548">
    <property type="entry name" value="OS08G0340900 PROTEIN"/>
    <property type="match status" value="1"/>
</dbReference>
<dbReference type="EMBL" id="CM035431">
    <property type="protein sequence ID" value="KAH7297164.1"/>
    <property type="molecule type" value="Genomic_DNA"/>
</dbReference>
<evidence type="ECO:0000313" key="4">
    <source>
        <dbReference type="Proteomes" id="UP000825935"/>
    </source>
</evidence>
<gene>
    <name evidence="3" type="ORF">KP509_26G056500</name>
</gene>
<dbReference type="Pfam" id="PF13041">
    <property type="entry name" value="PPR_2"/>
    <property type="match status" value="1"/>
</dbReference>
<organism evidence="3 4">
    <name type="scientific">Ceratopteris richardii</name>
    <name type="common">Triangle waterfern</name>
    <dbReference type="NCBI Taxonomy" id="49495"/>
    <lineage>
        <taxon>Eukaryota</taxon>
        <taxon>Viridiplantae</taxon>
        <taxon>Streptophyta</taxon>
        <taxon>Embryophyta</taxon>
        <taxon>Tracheophyta</taxon>
        <taxon>Polypodiopsida</taxon>
        <taxon>Polypodiidae</taxon>
        <taxon>Polypodiales</taxon>
        <taxon>Pteridineae</taxon>
        <taxon>Pteridaceae</taxon>
        <taxon>Parkerioideae</taxon>
        <taxon>Ceratopteris</taxon>
    </lineage>
</organism>
<comment type="caution">
    <text evidence="3">The sequence shown here is derived from an EMBL/GenBank/DDBJ whole genome shotgun (WGS) entry which is preliminary data.</text>
</comment>
<name>A0A8T2RN01_CERRI</name>
<dbReference type="Pfam" id="PF01535">
    <property type="entry name" value="PPR"/>
    <property type="match status" value="2"/>
</dbReference>
<dbReference type="OMA" id="TSCQSFL"/>